<evidence type="ECO:0000313" key="4">
    <source>
        <dbReference type="Proteomes" id="UP001213000"/>
    </source>
</evidence>
<comment type="caution">
    <text evidence="3">The sequence shown here is derived from an EMBL/GenBank/DDBJ whole genome shotgun (WGS) entry which is preliminary data.</text>
</comment>
<gene>
    <name evidence="3" type="ORF">NP233_g1384</name>
</gene>
<keyword evidence="4" id="KW-1185">Reference proteome</keyword>
<accession>A0AAD5YUW7</accession>
<feature type="domain" description="Nephrocystin 3-like N-terminal" evidence="2">
    <location>
        <begin position="117"/>
        <end position="280"/>
    </location>
</feature>
<keyword evidence="1" id="KW-0677">Repeat</keyword>
<sequence>MLLPVTNVHLPWENKRNPQSCSEQLLFTSHTFDERINYTKDSFPSAKVKPDAEFVTFATDDFADQKVGPLDRVTFVQETSSALIFLKNSGAIPDFVPTPLPLPTNENTFQYPGNIISRWRNSSSLFAGNLIWVPEPVAIGRSSLTEAFSANPWLAWDKQDRPIRVSAFFSFPQWRHLSDSSVVLPTLLYHLASASTVFRRLLASTLASDTSIFSKGLGVQFRQLIAKPLRHCRVHSWTIVVLIGIDECSDSEFKAQLLDLICDFCRTCPTSTMRWVITGRLNDQLRSFFSDPDFSRARRMDLELITENWSRSTEASLVLKQGFVDIRRIFSHELAANLAWPSEKSFRCILTSASGNLDVIDLVLHFVADASANNPRGRLDECVRVIESAGPPGSVEALHLLDLLFNRLLQNVAPENLPLVMQIVGIAVLYPSQQYAFDLGDLIYLLDLQQDQAYELLWGLSPLINIPTPFEVPDHEIGTAARFPSQETADGSKRHMTGVIRHQSFSDFVMDPRRSGKYCLRDGDIHFSVATQSLKWIKRIHSVDRLPIPDIWIDRVHDFIINNIWRACTKTPEHLTPILIRQLEEIDLQKLDEDILQIFVIPESFSLPTKYDEFYRWFHRHGPYRSLDHPRRPENWP</sequence>
<evidence type="ECO:0000256" key="1">
    <source>
        <dbReference type="ARBA" id="ARBA00022737"/>
    </source>
</evidence>
<dbReference type="InterPro" id="IPR056884">
    <property type="entry name" value="NPHP3-like_N"/>
</dbReference>
<evidence type="ECO:0000313" key="3">
    <source>
        <dbReference type="EMBL" id="KAJ3575019.1"/>
    </source>
</evidence>
<dbReference type="AlphaFoldDB" id="A0AAD5YUW7"/>
<reference evidence="3" key="1">
    <citation type="submission" date="2022-07" db="EMBL/GenBank/DDBJ databases">
        <title>Genome Sequence of Leucocoprinus birnbaumii.</title>
        <authorList>
            <person name="Buettner E."/>
        </authorList>
    </citation>
    <scope>NUCLEOTIDE SEQUENCE</scope>
    <source>
        <strain evidence="3">VT141</strain>
    </source>
</reference>
<name>A0AAD5YUW7_9AGAR</name>
<proteinExistence type="predicted"/>
<dbReference type="Pfam" id="PF24883">
    <property type="entry name" value="NPHP3_N"/>
    <property type="match status" value="1"/>
</dbReference>
<evidence type="ECO:0000259" key="2">
    <source>
        <dbReference type="Pfam" id="PF24883"/>
    </source>
</evidence>
<organism evidence="3 4">
    <name type="scientific">Leucocoprinus birnbaumii</name>
    <dbReference type="NCBI Taxonomy" id="56174"/>
    <lineage>
        <taxon>Eukaryota</taxon>
        <taxon>Fungi</taxon>
        <taxon>Dikarya</taxon>
        <taxon>Basidiomycota</taxon>
        <taxon>Agaricomycotina</taxon>
        <taxon>Agaricomycetes</taxon>
        <taxon>Agaricomycetidae</taxon>
        <taxon>Agaricales</taxon>
        <taxon>Agaricineae</taxon>
        <taxon>Agaricaceae</taxon>
        <taxon>Leucocoprinus</taxon>
    </lineage>
</organism>
<dbReference type="Proteomes" id="UP001213000">
    <property type="component" value="Unassembled WGS sequence"/>
</dbReference>
<protein>
    <recommendedName>
        <fullName evidence="2">Nephrocystin 3-like N-terminal domain-containing protein</fullName>
    </recommendedName>
</protein>
<dbReference type="EMBL" id="JANIEX010000050">
    <property type="protein sequence ID" value="KAJ3575019.1"/>
    <property type="molecule type" value="Genomic_DNA"/>
</dbReference>